<feature type="region of interest" description="Disordered" evidence="1">
    <location>
        <begin position="45"/>
        <end position="71"/>
    </location>
</feature>
<gene>
    <name evidence="2" type="ORF">MKW98_007192</name>
</gene>
<feature type="compositionally biased region" description="Polar residues" evidence="1">
    <location>
        <begin position="52"/>
        <end position="63"/>
    </location>
</feature>
<proteinExistence type="predicted"/>
<keyword evidence="3" id="KW-1185">Reference proteome</keyword>
<comment type="caution">
    <text evidence="2">The sequence shown here is derived from an EMBL/GenBank/DDBJ whole genome shotgun (WGS) entry which is preliminary data.</text>
</comment>
<evidence type="ECO:0000256" key="1">
    <source>
        <dbReference type="SAM" id="MobiDB-lite"/>
    </source>
</evidence>
<accession>A0AAD4XH00</accession>
<organism evidence="2 3">
    <name type="scientific">Papaver atlanticum</name>
    <dbReference type="NCBI Taxonomy" id="357466"/>
    <lineage>
        <taxon>Eukaryota</taxon>
        <taxon>Viridiplantae</taxon>
        <taxon>Streptophyta</taxon>
        <taxon>Embryophyta</taxon>
        <taxon>Tracheophyta</taxon>
        <taxon>Spermatophyta</taxon>
        <taxon>Magnoliopsida</taxon>
        <taxon>Ranunculales</taxon>
        <taxon>Papaveraceae</taxon>
        <taxon>Papaveroideae</taxon>
        <taxon>Papaver</taxon>
    </lineage>
</organism>
<name>A0AAD4XH00_9MAGN</name>
<reference evidence="2" key="1">
    <citation type="submission" date="2022-04" db="EMBL/GenBank/DDBJ databases">
        <title>A functionally conserved STORR gene fusion in Papaver species that diverged 16.8 million years ago.</title>
        <authorList>
            <person name="Catania T."/>
        </authorList>
    </citation>
    <scope>NUCLEOTIDE SEQUENCE</scope>
    <source>
        <strain evidence="2">S-188037</strain>
    </source>
</reference>
<dbReference type="EMBL" id="JAJJMB010009541">
    <property type="protein sequence ID" value="KAI3913176.1"/>
    <property type="molecule type" value="Genomic_DNA"/>
</dbReference>
<protein>
    <submittedName>
        <fullName evidence="2">Uncharacterized protein</fullName>
    </submittedName>
</protein>
<dbReference type="AlphaFoldDB" id="A0AAD4XH00"/>
<sequence>MADDTENQSLEGGSGQQIESSNVEILMKSMADMRQHQLLVEERLGILPPRHNSGSTGQISNQGDMIMPARNQNQPGQLLHQYLKLSPEVFSGSPPDPEKAEEWLQKNTFWNMYPVIEVLGSSWLPTGFGGHHEIGGMQ</sequence>
<dbReference type="Proteomes" id="UP001202328">
    <property type="component" value="Unassembled WGS sequence"/>
</dbReference>
<feature type="compositionally biased region" description="Polar residues" evidence="1">
    <location>
        <begin position="7"/>
        <end position="20"/>
    </location>
</feature>
<evidence type="ECO:0000313" key="2">
    <source>
        <dbReference type="EMBL" id="KAI3913176.1"/>
    </source>
</evidence>
<feature type="region of interest" description="Disordered" evidence="1">
    <location>
        <begin position="1"/>
        <end position="20"/>
    </location>
</feature>
<evidence type="ECO:0000313" key="3">
    <source>
        <dbReference type="Proteomes" id="UP001202328"/>
    </source>
</evidence>